<dbReference type="InterPro" id="IPR018637">
    <property type="entry name" value="DUF2059"/>
</dbReference>
<organism evidence="2">
    <name type="scientific">hydrothermal vent metagenome</name>
    <dbReference type="NCBI Taxonomy" id="652676"/>
    <lineage>
        <taxon>unclassified sequences</taxon>
        <taxon>metagenomes</taxon>
        <taxon>ecological metagenomes</taxon>
    </lineage>
</organism>
<feature type="domain" description="DUF2059" evidence="1">
    <location>
        <begin position="83"/>
        <end position="124"/>
    </location>
</feature>
<reference evidence="2" key="1">
    <citation type="submission" date="2018-06" db="EMBL/GenBank/DDBJ databases">
        <authorList>
            <person name="Zhirakovskaya E."/>
        </authorList>
    </citation>
    <scope>NUCLEOTIDE SEQUENCE</scope>
</reference>
<dbReference type="EMBL" id="UOEL01000123">
    <property type="protein sequence ID" value="VAW14798.1"/>
    <property type="molecule type" value="Genomic_DNA"/>
</dbReference>
<evidence type="ECO:0000259" key="1">
    <source>
        <dbReference type="Pfam" id="PF09832"/>
    </source>
</evidence>
<evidence type="ECO:0000313" key="2">
    <source>
        <dbReference type="EMBL" id="VAW14798.1"/>
    </source>
</evidence>
<protein>
    <recommendedName>
        <fullName evidence="1">DUF2059 domain-containing protein</fullName>
    </recommendedName>
</protein>
<gene>
    <name evidence="2" type="ORF">MNBD_BACTEROID03-2047</name>
</gene>
<dbReference type="Pfam" id="PF09832">
    <property type="entry name" value="DUF2059"/>
    <property type="match status" value="1"/>
</dbReference>
<name>A0A3B0T9R5_9ZZZZ</name>
<sequence>KNTMRILKPFFFLFILISLNAKAQEVDFTEEVSEYLDRNGTMNQYQYAYDELLKMLEKQYPKSDNTANGWEYLEDHREKAINEMKAGLTPIYQQNFTQGDIKAMNTFYQSDTGKQLVTDRSQMTEVQKQELNTFYNSEVGKKIIEKQPILTTEISKVSENWSRDLYGTAKSLLNN</sequence>
<accession>A0A3B0T9R5</accession>
<dbReference type="AlphaFoldDB" id="A0A3B0T9R5"/>
<proteinExistence type="predicted"/>
<feature type="non-terminal residue" evidence="2">
    <location>
        <position position="1"/>
    </location>
</feature>